<comment type="caution">
    <text evidence="1">The sequence shown here is derived from an EMBL/GenBank/DDBJ whole genome shotgun (WGS) entry which is preliminary data.</text>
</comment>
<dbReference type="InterPro" id="IPR058532">
    <property type="entry name" value="YjbR/MT2646/Rv2570-like"/>
</dbReference>
<dbReference type="Gene3D" id="3.90.1150.30">
    <property type="match status" value="1"/>
</dbReference>
<dbReference type="AlphaFoldDB" id="A0A3P1VC40"/>
<dbReference type="SUPFAM" id="SSF142906">
    <property type="entry name" value="YjbR-like"/>
    <property type="match status" value="1"/>
</dbReference>
<evidence type="ECO:0000313" key="2">
    <source>
        <dbReference type="Proteomes" id="UP000281771"/>
    </source>
</evidence>
<accession>A0A3P1VC40</accession>
<organism evidence="1 2">
    <name type="scientific">Streptococcus minor</name>
    <dbReference type="NCBI Taxonomy" id="229549"/>
    <lineage>
        <taxon>Bacteria</taxon>
        <taxon>Bacillati</taxon>
        <taxon>Bacillota</taxon>
        <taxon>Bacilli</taxon>
        <taxon>Lactobacillales</taxon>
        <taxon>Streptococcaceae</taxon>
        <taxon>Streptococcus</taxon>
    </lineage>
</organism>
<proteinExistence type="predicted"/>
<protein>
    <submittedName>
        <fullName evidence="1">MmcQ family protein</fullName>
    </submittedName>
</protein>
<dbReference type="PANTHER" id="PTHR35145:SF1">
    <property type="entry name" value="CYTOPLASMIC PROTEIN"/>
    <property type="match status" value="1"/>
</dbReference>
<dbReference type="InterPro" id="IPR038056">
    <property type="entry name" value="YjbR-like_sf"/>
</dbReference>
<dbReference type="EMBL" id="RQZA01000006">
    <property type="protein sequence ID" value="RRD31070.1"/>
    <property type="molecule type" value="Genomic_DNA"/>
</dbReference>
<evidence type="ECO:0000313" key="1">
    <source>
        <dbReference type="EMBL" id="RRD31070.1"/>
    </source>
</evidence>
<dbReference type="Proteomes" id="UP000281771">
    <property type="component" value="Unassembled WGS sequence"/>
</dbReference>
<gene>
    <name evidence="1" type="ORF">EII38_07270</name>
</gene>
<dbReference type="RefSeq" id="WP_124777299.1">
    <property type="nucleotide sequence ID" value="NZ_RQZA01000006.1"/>
</dbReference>
<name>A0A3P1VC40_9STRE</name>
<dbReference type="STRING" id="1123309.GCA_000377005_01903"/>
<keyword evidence="2" id="KW-1185">Reference proteome</keyword>
<dbReference type="Pfam" id="PF04237">
    <property type="entry name" value="YjbR"/>
    <property type="match status" value="1"/>
</dbReference>
<reference evidence="1 2" key="1">
    <citation type="submission" date="2018-11" db="EMBL/GenBank/DDBJ databases">
        <title>Genomes From Bacteria Associated with the Canine Oral Cavity: a Test Case for Automated Genome-Based Taxonomic Assignment.</title>
        <authorList>
            <person name="Coil D.A."/>
            <person name="Jospin G."/>
            <person name="Darling A.E."/>
            <person name="Wallis C."/>
            <person name="Davis I.J."/>
            <person name="Harris S."/>
            <person name="Eisen J.A."/>
            <person name="Holcombe L.J."/>
            <person name="O'Flynn C."/>
        </authorList>
    </citation>
    <scope>NUCLEOTIDE SEQUENCE [LARGE SCALE GENOMIC DNA]</scope>
    <source>
        <strain evidence="1 2">OH4621_COT-116</strain>
    </source>
</reference>
<sequence>MSLDQAIFQKKVVQFDKLEAAGFVFSGESYFYKEGILDGDFEVHVQIDEAGRLTSLVFDKDLEEEYTAVQVPSAIGPFVGQVREAYLAVLNRLAATCFEALPFAKEQTNRLARRIHNEWGDPMDHPFEKHPDYASYRIGGKWYALIFPLKLGKLGVIGDRAEEQVEVVNLKVQPGDMQDLLSLPSIYPSYHMSKKSWISLVLDERLTDEEVWELITKSRQLANPNPLANGEGPDFWVIPANPKVYDIDSEFAQTKIVYWTQKGKIQKGDLVAMYITAPVQAIRYVCRCLESEIDNTIYPNESPVKKLMKVELIAQFSDDILPREKMKELGVRAVRGPRRMTKELIAVVKEAMLG</sequence>
<dbReference type="InterPro" id="IPR007351">
    <property type="entry name" value="YjbR"/>
</dbReference>
<dbReference type="PANTHER" id="PTHR35145">
    <property type="entry name" value="CYTOPLASMIC PROTEIN-RELATED"/>
    <property type="match status" value="1"/>
</dbReference>